<evidence type="ECO:0000313" key="2">
    <source>
        <dbReference type="EMBL" id="SPP97733.1"/>
    </source>
</evidence>
<keyword evidence="1" id="KW-0732">Signal</keyword>
<sequence length="138" mass="15025">MVRTFGRLNLARYVWMLISMLASAGLFAGNVSAQVQSAKPTFTLQGPGELSGGQIVRDALNRPCLDIEAAARPHTVSPDVVDHVVSVKNNCPRTIKVKVCYYGSDKCNGFVVNGYKRVDTILGSMTKITAFRYSVAQQ</sequence>
<feature type="chain" id="PRO_5015637985" evidence="1">
    <location>
        <begin position="29"/>
        <end position="138"/>
    </location>
</feature>
<evidence type="ECO:0000313" key="3">
    <source>
        <dbReference type="Proteomes" id="UP000246085"/>
    </source>
</evidence>
<proteinExistence type="predicted"/>
<evidence type="ECO:0000256" key="1">
    <source>
        <dbReference type="SAM" id="SignalP"/>
    </source>
</evidence>
<dbReference type="Proteomes" id="UP000246085">
    <property type="component" value="Chromosome BRAD3257"/>
</dbReference>
<gene>
    <name evidence="2" type="ORF">BRAD3257_6864</name>
</gene>
<accession>A0A2U3Q8H8</accession>
<protein>
    <submittedName>
        <fullName evidence="2">Uncharacterized protein</fullName>
    </submittedName>
</protein>
<dbReference type="KEGG" id="bvz:BRAD3257_6864"/>
<name>A0A2U3Q8H8_9BRAD</name>
<dbReference type="EMBL" id="LS398110">
    <property type="protein sequence ID" value="SPP97733.1"/>
    <property type="molecule type" value="Genomic_DNA"/>
</dbReference>
<organism evidence="2 3">
    <name type="scientific">Bradyrhizobium vignae</name>
    <dbReference type="NCBI Taxonomy" id="1549949"/>
    <lineage>
        <taxon>Bacteria</taxon>
        <taxon>Pseudomonadati</taxon>
        <taxon>Pseudomonadota</taxon>
        <taxon>Alphaproteobacteria</taxon>
        <taxon>Hyphomicrobiales</taxon>
        <taxon>Nitrobacteraceae</taxon>
        <taxon>Bradyrhizobium</taxon>
    </lineage>
</organism>
<reference evidence="2 3" key="1">
    <citation type="submission" date="2018-03" db="EMBL/GenBank/DDBJ databases">
        <authorList>
            <person name="Gully D."/>
        </authorList>
    </citation>
    <scope>NUCLEOTIDE SEQUENCE [LARGE SCALE GENOMIC DNA]</scope>
    <source>
        <strain evidence="2">ORS3257</strain>
    </source>
</reference>
<dbReference type="AlphaFoldDB" id="A0A2U3Q8H8"/>
<feature type="signal peptide" evidence="1">
    <location>
        <begin position="1"/>
        <end position="28"/>
    </location>
</feature>